<dbReference type="Pfam" id="PF03478">
    <property type="entry name" value="Beta-prop_KIB1-4"/>
    <property type="match status" value="1"/>
</dbReference>
<evidence type="ECO:0000259" key="1">
    <source>
        <dbReference type="Pfam" id="PF03478"/>
    </source>
</evidence>
<organism evidence="2 3">
    <name type="scientific">Phtheirospermum japonicum</name>
    <dbReference type="NCBI Taxonomy" id="374723"/>
    <lineage>
        <taxon>Eukaryota</taxon>
        <taxon>Viridiplantae</taxon>
        <taxon>Streptophyta</taxon>
        <taxon>Embryophyta</taxon>
        <taxon>Tracheophyta</taxon>
        <taxon>Spermatophyta</taxon>
        <taxon>Magnoliopsida</taxon>
        <taxon>eudicotyledons</taxon>
        <taxon>Gunneridae</taxon>
        <taxon>Pentapetalae</taxon>
        <taxon>asterids</taxon>
        <taxon>lamiids</taxon>
        <taxon>Lamiales</taxon>
        <taxon>Orobanchaceae</taxon>
        <taxon>Orobanchaceae incertae sedis</taxon>
        <taxon>Phtheirospermum</taxon>
    </lineage>
</organism>
<comment type="caution">
    <text evidence="2">The sequence shown here is derived from an EMBL/GenBank/DDBJ whole genome shotgun (WGS) entry which is preliminary data.</text>
</comment>
<dbReference type="OrthoDB" id="907591at2759"/>
<dbReference type="PANTHER" id="PTHR40891">
    <property type="entry name" value="DUF295 DOMAIN-CONTAINING PROTEIN"/>
    <property type="match status" value="1"/>
</dbReference>
<dbReference type="EMBL" id="BMAC01000250">
    <property type="protein sequence ID" value="GFP91626.1"/>
    <property type="molecule type" value="Genomic_DNA"/>
</dbReference>
<dbReference type="Proteomes" id="UP000653305">
    <property type="component" value="Unassembled WGS sequence"/>
</dbReference>
<dbReference type="PANTHER" id="PTHR40891:SF1">
    <property type="entry name" value="DUF295 DOMAIN-CONTAINING PROTEIN"/>
    <property type="match status" value="1"/>
</dbReference>
<accession>A0A830BXW6</accession>
<feature type="domain" description="KIB1-4 beta-propeller" evidence="1">
    <location>
        <begin position="30"/>
        <end position="290"/>
    </location>
</feature>
<evidence type="ECO:0000313" key="2">
    <source>
        <dbReference type="EMBL" id="GFP91626.1"/>
    </source>
</evidence>
<dbReference type="InterPro" id="IPR005174">
    <property type="entry name" value="KIB1-4_b-propeller"/>
</dbReference>
<keyword evidence="3" id="KW-1185">Reference proteome</keyword>
<dbReference type="AlphaFoldDB" id="A0A830BXW6"/>
<sequence>MSKSPFARAPDQTCPWLFISHGDNFENHTFYNLSKDQHFHRHIPELRDKQVALASYGWLALLDLGKGPNDCTCCLFNIASKEKIKIPHMQTKYDGGFTKYYECVLSKPPTDPDCYVMLISAAFDESLYFCRIGDEYFADTIRDFRDGYLSTAKSFNGKTYAWMSKSNSLFEVEFDIEERLIGPGPLVCVKEPICTWPLKPSASKEFLVEFGGELLLVHAILDMFSDEYGEVAYFRIFTMGRECSELLNIGDRVIFIGPYGSMSALCTDESGLKKNSIYYYWRNTNLFVYDIEDRSTALLEPCPIKSTPYCLMCWI</sequence>
<gene>
    <name evidence="2" type="ORF">PHJA_001306600</name>
</gene>
<protein>
    <recommendedName>
        <fullName evidence="1">KIB1-4 beta-propeller domain-containing protein</fullName>
    </recommendedName>
</protein>
<evidence type="ECO:0000313" key="3">
    <source>
        <dbReference type="Proteomes" id="UP000653305"/>
    </source>
</evidence>
<proteinExistence type="predicted"/>
<reference evidence="2" key="1">
    <citation type="submission" date="2020-07" db="EMBL/GenBank/DDBJ databases">
        <title>Ethylene signaling mediates host invasion by parasitic plants.</title>
        <authorList>
            <person name="Yoshida S."/>
        </authorList>
    </citation>
    <scope>NUCLEOTIDE SEQUENCE</scope>
    <source>
        <strain evidence="2">Okayama</strain>
    </source>
</reference>
<name>A0A830BXW6_9LAMI</name>